<feature type="region of interest" description="Disordered" evidence="2">
    <location>
        <begin position="175"/>
        <end position="258"/>
    </location>
</feature>
<feature type="coiled-coil region" evidence="1">
    <location>
        <begin position="1122"/>
        <end position="1184"/>
    </location>
</feature>
<feature type="compositionally biased region" description="Low complexity" evidence="2">
    <location>
        <begin position="328"/>
        <end position="352"/>
    </location>
</feature>
<feature type="compositionally biased region" description="Low complexity" evidence="2">
    <location>
        <begin position="1293"/>
        <end position="1306"/>
    </location>
</feature>
<keyword evidence="1" id="KW-0175">Coiled coil</keyword>
<feature type="compositionally biased region" description="Polar residues" evidence="2">
    <location>
        <begin position="792"/>
        <end position="807"/>
    </location>
</feature>
<feature type="compositionally biased region" description="Low complexity" evidence="2">
    <location>
        <begin position="240"/>
        <end position="253"/>
    </location>
</feature>
<proteinExistence type="predicted"/>
<feature type="region of interest" description="Disordered" evidence="2">
    <location>
        <begin position="1272"/>
        <end position="1342"/>
    </location>
</feature>
<feature type="region of interest" description="Disordered" evidence="2">
    <location>
        <begin position="313"/>
        <end position="371"/>
    </location>
</feature>
<feature type="compositionally biased region" description="Low complexity" evidence="2">
    <location>
        <begin position="430"/>
        <end position="446"/>
    </location>
</feature>
<feature type="domain" description="FHA" evidence="3">
    <location>
        <begin position="55"/>
        <end position="112"/>
    </location>
</feature>
<feature type="compositionally biased region" description="Basic and acidic residues" evidence="2">
    <location>
        <begin position="964"/>
        <end position="974"/>
    </location>
</feature>
<dbReference type="Gene3D" id="2.60.200.20">
    <property type="match status" value="1"/>
</dbReference>
<feature type="compositionally biased region" description="Polar residues" evidence="2">
    <location>
        <begin position="175"/>
        <end position="185"/>
    </location>
</feature>
<feature type="compositionally biased region" description="Basic and acidic residues" evidence="2">
    <location>
        <begin position="316"/>
        <end position="327"/>
    </location>
</feature>
<evidence type="ECO:0000313" key="5">
    <source>
        <dbReference type="Proteomes" id="UP000559256"/>
    </source>
</evidence>
<sequence length="1485" mass="157890">MDDDILYLGTRHKPQSPFDRFTGGPVVGFTLHVDRIAQNGEESMLTFRKAMSNTVVVGRRPQDVLNNDPTKAMFRCPVISRTHAKFTFSDSGLLYITDTNSHHGTHVRKPRSLTSTMLKSETPTRLEDGDSITFGKSVAKTPENVVRPITVKVELLYGSSSAYSYLPLRSSRTPHLSIPQLSPSSGRFGVHGPSRSDDMESSDSSSHSSSRDARASSPVPVDDSDNDSDIVEISPPANLSQSQQTQSRSQLFSPAPSDAAQPLFIPSLSISPSIPTPRPITPILSEWSAPSHSSSIVEKAAGVLKRLAGGASIASDSREQYKDRSDSSSETGSHSESQLSSPSSSSESSFSSGNEDNASVMAARPSSISPARRLSSLPIPSSFQFTFSSPHRLSAAVPSPSQPSPSILSLPDIPTFSRIITPDIIDDDSFLSSRSLRSPSPFPRSSAQDMSRSSAEVEAEASDGELVEDPEVEDDVLPPVHDESWGMGLDFGSPGVDQHSHEAAADDEVVPSCSSSMPPSRSQVLPTSSSSTAGLRARISLFESRRERLQASITGLAKSIKGRTTGLGLGLVSTGMGAGIGVGIKPMSASASKSSSAVVRAMASPSNSKSGFSTGAIRSGPVGPLDKYVTRTRSSKSPVPSFSSSTWDNTVASKAANGLFELAKSYEKEIEQRKGKEKEKEKEMSPMDLATPEPAQIVMDLADMANANTGLSQDLDQHDTSPSAQGGSSTVLVEIQAPVPVPVTSTPTAPVLPALSALASVLSTPLPQPVEHVALPVIHSQSQPRSPRSAHQVYNASSTAVSDETGTITRSYSLPSSINNDAAATTSGAARGDATMTGWAGQGSFDLTALDSNDDTSPYISHNASARHHPFRPSCTSAYPLSCAYITASAPAPPVPAIPGSWTTTSMDVAYPSAGLNNPFMVEPNFEHDFGTWFSPVNYTLNASTSVTGDNASTSIVPRRKRMSRWDQPLEKESTQAPVQSLAETEGAKGQQNAGTVSADAGDVEESDEQDAEGSDEDVDADRSDVDGEVDDADADIDAEMDVVGAKGKGKAEEDMDEDEDDEEEETAQKANIVQAVSGDGFGEEKLKEIVALLGAMQAEIKSLDNHRRKYKTRFNLNVRTMSEKLRELDELSSNFDTLKDAVDRQNATVDELGGSVSGLSSSIDDIKESVEGMRADVEAVQRDAGEASDLTCGLQSAIGDLEERLDEQQNEESPKVIKALKDIADEMSAFRTKISQEIRSELDSRKLARQAAESELLAIATTRKEIEALTAQLSSQTVPSSSTTPGATESDATTGTPATTPNTVTMSSPASLKRKRNDNDEGSEPSRVACEDGGSARVECSVSDNNEGKRAAIPSKWFNRETVDEWMRQSGPASRGTDVREDSTSVVDSMAVDVGNARDVPKENPTSAVSTDDTDTIPFTSASSTTTRIQDGIDVPSRKRARSALYDNPPRQRSRVRKVVGFVARTSATVAVGGVLAWTALAFS</sequence>
<protein>
    <recommendedName>
        <fullName evidence="3">FHA domain-containing protein</fullName>
    </recommendedName>
</protein>
<feature type="compositionally biased region" description="Acidic residues" evidence="2">
    <location>
        <begin position="457"/>
        <end position="476"/>
    </location>
</feature>
<feature type="compositionally biased region" description="Polar residues" evidence="2">
    <location>
        <begin position="1405"/>
        <end position="1428"/>
    </location>
</feature>
<dbReference type="Pfam" id="PF00498">
    <property type="entry name" value="FHA"/>
    <property type="match status" value="1"/>
</dbReference>
<gene>
    <name evidence="4" type="ORF">D9758_010573</name>
</gene>
<dbReference type="SMART" id="SM00240">
    <property type="entry name" value="FHA"/>
    <property type="match status" value="1"/>
</dbReference>
<evidence type="ECO:0000313" key="4">
    <source>
        <dbReference type="EMBL" id="KAF5353815.1"/>
    </source>
</evidence>
<accession>A0A8H5FXY0</accession>
<feature type="region of interest" description="Disordered" evidence="2">
    <location>
        <begin position="1398"/>
        <end position="1428"/>
    </location>
</feature>
<keyword evidence="5" id="KW-1185">Reference proteome</keyword>
<dbReference type="OrthoDB" id="4096268at2759"/>
<evidence type="ECO:0000256" key="1">
    <source>
        <dbReference type="SAM" id="Coils"/>
    </source>
</evidence>
<feature type="region of interest" description="Disordered" evidence="2">
    <location>
        <begin position="944"/>
        <end position="1069"/>
    </location>
</feature>
<feature type="compositionally biased region" description="Low complexity" evidence="2">
    <location>
        <begin position="511"/>
        <end position="522"/>
    </location>
</feature>
<feature type="region of interest" description="Disordered" evidence="2">
    <location>
        <begin position="430"/>
        <end position="487"/>
    </location>
</feature>
<evidence type="ECO:0000256" key="2">
    <source>
        <dbReference type="SAM" id="MobiDB-lite"/>
    </source>
</evidence>
<feature type="region of interest" description="Disordered" evidence="2">
    <location>
        <begin position="779"/>
        <end position="807"/>
    </location>
</feature>
<dbReference type="PROSITE" id="PS50006">
    <property type="entry name" value="FHA_DOMAIN"/>
    <property type="match status" value="1"/>
</dbReference>
<feature type="compositionally biased region" description="Low complexity" evidence="2">
    <location>
        <begin position="1275"/>
        <end position="1286"/>
    </location>
</feature>
<feature type="compositionally biased region" description="Acidic residues" evidence="2">
    <location>
        <begin position="1027"/>
        <end position="1041"/>
    </location>
</feature>
<feature type="compositionally biased region" description="Polar residues" evidence="2">
    <location>
        <begin position="944"/>
        <end position="956"/>
    </location>
</feature>
<dbReference type="Gene3D" id="1.10.287.950">
    <property type="entry name" value="Methyl-accepting chemotaxis protein"/>
    <property type="match status" value="1"/>
</dbReference>
<dbReference type="InterPro" id="IPR008984">
    <property type="entry name" value="SMAD_FHA_dom_sf"/>
</dbReference>
<dbReference type="EMBL" id="JAACJM010000061">
    <property type="protein sequence ID" value="KAF5353815.1"/>
    <property type="molecule type" value="Genomic_DNA"/>
</dbReference>
<dbReference type="InterPro" id="IPR000253">
    <property type="entry name" value="FHA_dom"/>
</dbReference>
<reference evidence="4 5" key="1">
    <citation type="journal article" date="2020" name="ISME J.">
        <title>Uncovering the hidden diversity of litter-decomposition mechanisms in mushroom-forming fungi.</title>
        <authorList>
            <person name="Floudas D."/>
            <person name="Bentzer J."/>
            <person name="Ahren D."/>
            <person name="Johansson T."/>
            <person name="Persson P."/>
            <person name="Tunlid A."/>
        </authorList>
    </citation>
    <scope>NUCLEOTIDE SEQUENCE [LARGE SCALE GENOMIC DNA]</scope>
    <source>
        <strain evidence="4 5">CBS 291.85</strain>
    </source>
</reference>
<feature type="compositionally biased region" description="Acidic residues" evidence="2">
    <location>
        <begin position="1002"/>
        <end position="1020"/>
    </location>
</feature>
<evidence type="ECO:0000259" key="3">
    <source>
        <dbReference type="PROSITE" id="PS50006"/>
    </source>
</evidence>
<comment type="caution">
    <text evidence="4">The sequence shown here is derived from an EMBL/GenBank/DDBJ whole genome shotgun (WGS) entry which is preliminary data.</text>
</comment>
<feature type="region of interest" description="Disordered" evidence="2">
    <location>
        <begin position="510"/>
        <end position="530"/>
    </location>
</feature>
<name>A0A8H5FXY0_9AGAR</name>
<dbReference type="Proteomes" id="UP000559256">
    <property type="component" value="Unassembled WGS sequence"/>
</dbReference>
<feature type="compositionally biased region" description="Acidic residues" evidence="2">
    <location>
        <begin position="1054"/>
        <end position="1066"/>
    </location>
</feature>
<dbReference type="SUPFAM" id="SSF49879">
    <property type="entry name" value="SMAD/FHA domain"/>
    <property type="match status" value="1"/>
</dbReference>
<organism evidence="4 5">
    <name type="scientific">Tetrapyrgos nigripes</name>
    <dbReference type="NCBI Taxonomy" id="182062"/>
    <lineage>
        <taxon>Eukaryota</taxon>
        <taxon>Fungi</taxon>
        <taxon>Dikarya</taxon>
        <taxon>Basidiomycota</taxon>
        <taxon>Agaricomycotina</taxon>
        <taxon>Agaricomycetes</taxon>
        <taxon>Agaricomycetidae</taxon>
        <taxon>Agaricales</taxon>
        <taxon>Marasmiineae</taxon>
        <taxon>Marasmiaceae</taxon>
        <taxon>Tetrapyrgos</taxon>
    </lineage>
</organism>
<dbReference type="CDD" id="cd00060">
    <property type="entry name" value="FHA"/>
    <property type="match status" value="1"/>
</dbReference>